<organism evidence="2 3">
    <name type="scientific">Microthlaspi erraticum</name>
    <dbReference type="NCBI Taxonomy" id="1685480"/>
    <lineage>
        <taxon>Eukaryota</taxon>
        <taxon>Viridiplantae</taxon>
        <taxon>Streptophyta</taxon>
        <taxon>Embryophyta</taxon>
        <taxon>Tracheophyta</taxon>
        <taxon>Spermatophyta</taxon>
        <taxon>Magnoliopsida</taxon>
        <taxon>eudicotyledons</taxon>
        <taxon>Gunneridae</taxon>
        <taxon>Pentapetalae</taxon>
        <taxon>rosids</taxon>
        <taxon>malvids</taxon>
        <taxon>Brassicales</taxon>
        <taxon>Brassicaceae</taxon>
        <taxon>Coluteocarpeae</taxon>
        <taxon>Microthlaspi</taxon>
    </lineage>
</organism>
<feature type="compositionally biased region" description="Acidic residues" evidence="1">
    <location>
        <begin position="104"/>
        <end position="125"/>
    </location>
</feature>
<evidence type="ECO:0000313" key="2">
    <source>
        <dbReference type="EMBL" id="CAA7051130.1"/>
    </source>
</evidence>
<reference evidence="2" key="1">
    <citation type="submission" date="2020-01" db="EMBL/GenBank/DDBJ databases">
        <authorList>
            <person name="Mishra B."/>
        </authorList>
    </citation>
    <scope>NUCLEOTIDE SEQUENCE [LARGE SCALE GENOMIC DNA]</scope>
</reference>
<name>A0A6D2K3M6_9BRAS</name>
<dbReference type="AlphaFoldDB" id="A0A6D2K3M6"/>
<proteinExistence type="predicted"/>
<accession>A0A6D2K3M6</accession>
<evidence type="ECO:0000313" key="3">
    <source>
        <dbReference type="Proteomes" id="UP000467841"/>
    </source>
</evidence>
<sequence length="231" mass="26574">MLDTQQLSKRTNHVYTLTSLRKESMGMSHSFQEDRIKEEMLIFNGPITFSYPAAWRMDQWGDAIQLKWMGMGEAAAGVPQRHWLHAGEMCHKERERGERPREEGGEEEEEEEEGGEEEEEEEGREEEEKIQRRIEFGLERNRLGTRSAGSSKIWKVMPSDLVYTGAQRCIGCGFIAWLCRYDLAGVSPVQNGIKLWPGYFVFHRCSALPGDDRSGLLCVSQEWCFTGMENI</sequence>
<evidence type="ECO:0000256" key="1">
    <source>
        <dbReference type="SAM" id="MobiDB-lite"/>
    </source>
</evidence>
<comment type="caution">
    <text evidence="2">The sequence shown here is derived from an EMBL/GenBank/DDBJ whole genome shotgun (WGS) entry which is preliminary data.</text>
</comment>
<keyword evidence="3" id="KW-1185">Reference proteome</keyword>
<feature type="region of interest" description="Disordered" evidence="1">
    <location>
        <begin position="89"/>
        <end position="130"/>
    </location>
</feature>
<protein>
    <submittedName>
        <fullName evidence="2">Uncharacterized protein</fullName>
    </submittedName>
</protein>
<feature type="compositionally biased region" description="Basic and acidic residues" evidence="1">
    <location>
        <begin position="89"/>
        <end position="103"/>
    </location>
</feature>
<dbReference type="Proteomes" id="UP000467841">
    <property type="component" value="Unassembled WGS sequence"/>
</dbReference>
<gene>
    <name evidence="2" type="ORF">MERR_LOCUS38365</name>
</gene>
<dbReference type="EMBL" id="CACVBM020001465">
    <property type="protein sequence ID" value="CAA7051130.1"/>
    <property type="molecule type" value="Genomic_DNA"/>
</dbReference>